<evidence type="ECO:0000256" key="12">
    <source>
        <dbReference type="ARBA" id="ARBA00034013"/>
    </source>
</evidence>
<dbReference type="InterPro" id="IPR006047">
    <property type="entry name" value="GH13_cat_dom"/>
</dbReference>
<dbReference type="CDD" id="cd11325">
    <property type="entry name" value="AmyAc_GTHase"/>
    <property type="match status" value="1"/>
</dbReference>
<comment type="subcellular location">
    <subcellularLocation>
        <location evidence="1">Cytoplasm</location>
    </subcellularLocation>
</comment>
<name>A0ABU4RKF3_9HYPH</name>
<dbReference type="Pfam" id="PF02922">
    <property type="entry name" value="CBM_48"/>
    <property type="match status" value="1"/>
</dbReference>
<keyword evidence="8" id="KW-0119">Carbohydrate metabolism</keyword>
<organism evidence="16 17">
    <name type="scientific">Terrihabitans rhizophilus</name>
    <dbReference type="NCBI Taxonomy" id="3092662"/>
    <lineage>
        <taxon>Bacteria</taxon>
        <taxon>Pseudomonadati</taxon>
        <taxon>Pseudomonadota</taxon>
        <taxon>Alphaproteobacteria</taxon>
        <taxon>Hyphomicrobiales</taxon>
        <taxon>Terrihabitans</taxon>
    </lineage>
</organism>
<evidence type="ECO:0000256" key="6">
    <source>
        <dbReference type="ARBA" id="ARBA00022490"/>
    </source>
</evidence>
<dbReference type="InterPro" id="IPR044901">
    <property type="entry name" value="Trehalose_TreZ_E-set_sf"/>
</dbReference>
<dbReference type="SUPFAM" id="SSF51445">
    <property type="entry name" value="(Trans)glycosidases"/>
    <property type="match status" value="1"/>
</dbReference>
<dbReference type="Gene3D" id="2.60.40.10">
    <property type="entry name" value="Immunoglobulins"/>
    <property type="match status" value="1"/>
</dbReference>
<keyword evidence="6" id="KW-0963">Cytoplasm</keyword>
<protein>
    <recommendedName>
        <fullName evidence="5 13">Malto-oligosyltrehalose trehalohydrolase</fullName>
        <shortName evidence="14">MTHase</shortName>
        <ecNumber evidence="4 13">3.2.1.141</ecNumber>
    </recommendedName>
    <alternativeName>
        <fullName evidence="11 14">4-alpha-D-((1-&gt;4)-alpha-D-glucano)trehalose trehalohydrolase</fullName>
    </alternativeName>
    <alternativeName>
        <fullName evidence="10 14">Maltooligosyl trehalose trehalohydrolase</fullName>
    </alternativeName>
</protein>
<dbReference type="SUPFAM" id="SSF81296">
    <property type="entry name" value="E set domains"/>
    <property type="match status" value="1"/>
</dbReference>
<dbReference type="CDD" id="cd02853">
    <property type="entry name" value="E_set_MTHase_like_N"/>
    <property type="match status" value="1"/>
</dbReference>
<evidence type="ECO:0000256" key="10">
    <source>
        <dbReference type="ARBA" id="ARBA00032057"/>
    </source>
</evidence>
<evidence type="ECO:0000256" key="5">
    <source>
        <dbReference type="ARBA" id="ARBA00015938"/>
    </source>
</evidence>
<keyword evidence="17" id="KW-1185">Reference proteome</keyword>
<dbReference type="Pfam" id="PF00128">
    <property type="entry name" value="Alpha-amylase"/>
    <property type="match status" value="1"/>
</dbReference>
<dbReference type="InterPro" id="IPR004193">
    <property type="entry name" value="Glyco_hydro_13_N"/>
</dbReference>
<dbReference type="Gene3D" id="1.10.10.760">
    <property type="entry name" value="E-set domains of sugar-utilizing enzymes"/>
    <property type="match status" value="1"/>
</dbReference>
<keyword evidence="9 14" id="KW-0326">Glycosidase</keyword>
<sequence>MQHRHDMPFGAVPDADGVRFQFWAPTAESVKLLVDGSEHVLPKEDGGWYRAFVPGARAGSRYAYRINGDLTVPDPASRFQPDDVHRESLVVDPAAYQWRETAWRGRPWEETVIYEVHVGTATTEGTYRALEEKLGEIAAYGFTMIELMPVGDFLGSRNWGYDGVLPYAPDSAYGTPDDLKHFVDAAHAHGLSVMLDVVYNHFGPAGNYLHSYAGTFFTERHKTPWGAAINVDGKDAAPVRDFFIHNTLYWLEEFNMDGLRFDAVHAIIDDSDRHFLDELAGRARTACAGRHVHLVLENELNQARWLTRDGIAPKQHTAQWADDIHNCWHPLLTGEDEGYYSDFADRPLDRLGRALAEGFTYQGEVSAHSGKPRGEPSAHLSPSAFVAFLQNHDQIGNRALGERLSDLVPAEKLQTARAAFLLSPQIPLMFMGEDWAASTPFQFFVDFSSDPDLSKAVREGRRREFAHFKAFAGHEDDVPDPTDVATFERSRLNWDEAQQQPYHAVRGETRELLFIRRDEVVPLLKSVFHGGRYIVPREGRLDVQWTFDAGALRLLLNCGDDTWTVETASPERVIWQSPNAAHDDGHVTLPSWTASILTTRKSESLV</sequence>
<comment type="catalytic activity">
    <reaction evidence="12 14">
        <text>hydrolysis of (1-&gt;4)-alpha-D-glucosidic linkage in 4-alpha-D-[(1-&gt;4)-alpha-D-glucanosyl]n trehalose to yield trehalose and (1-&gt;4)-alpha-D-glucan.</text>
        <dbReference type="EC" id="3.2.1.141"/>
    </reaction>
</comment>
<evidence type="ECO:0000313" key="17">
    <source>
        <dbReference type="Proteomes" id="UP001274321"/>
    </source>
</evidence>
<evidence type="ECO:0000256" key="9">
    <source>
        <dbReference type="ARBA" id="ARBA00023295"/>
    </source>
</evidence>
<evidence type="ECO:0000256" key="3">
    <source>
        <dbReference type="ARBA" id="ARBA00008061"/>
    </source>
</evidence>
<dbReference type="EMBL" id="JAXAFJ010000001">
    <property type="protein sequence ID" value="MDX6804534.1"/>
    <property type="molecule type" value="Genomic_DNA"/>
</dbReference>
<evidence type="ECO:0000313" key="16">
    <source>
        <dbReference type="EMBL" id="MDX6804534.1"/>
    </source>
</evidence>
<dbReference type="EC" id="3.2.1.141" evidence="4 13"/>
<gene>
    <name evidence="16" type="primary">treZ</name>
    <name evidence="16" type="ORF">SCD90_00525</name>
</gene>
<evidence type="ECO:0000256" key="11">
    <source>
        <dbReference type="ARBA" id="ARBA00033284"/>
    </source>
</evidence>
<evidence type="ECO:0000256" key="2">
    <source>
        <dbReference type="ARBA" id="ARBA00005199"/>
    </source>
</evidence>
<evidence type="ECO:0000256" key="8">
    <source>
        <dbReference type="ARBA" id="ARBA00023277"/>
    </source>
</evidence>
<dbReference type="Proteomes" id="UP001274321">
    <property type="component" value="Unassembled WGS sequence"/>
</dbReference>
<proteinExistence type="inferred from homology"/>
<dbReference type="Pfam" id="PF11941">
    <property type="entry name" value="DUF3459"/>
    <property type="match status" value="1"/>
</dbReference>
<evidence type="ECO:0000256" key="13">
    <source>
        <dbReference type="NCBIfam" id="TIGR02402"/>
    </source>
</evidence>
<evidence type="ECO:0000256" key="14">
    <source>
        <dbReference type="PIRNR" id="PIRNR006337"/>
    </source>
</evidence>
<evidence type="ECO:0000256" key="1">
    <source>
        <dbReference type="ARBA" id="ARBA00004496"/>
    </source>
</evidence>
<dbReference type="InterPro" id="IPR012768">
    <property type="entry name" value="Trehalose_TreZ"/>
</dbReference>
<dbReference type="SMART" id="SM00642">
    <property type="entry name" value="Aamy"/>
    <property type="match status" value="1"/>
</dbReference>
<dbReference type="Gene3D" id="3.20.20.80">
    <property type="entry name" value="Glycosidases"/>
    <property type="match status" value="1"/>
</dbReference>
<dbReference type="InterPro" id="IPR014756">
    <property type="entry name" value="Ig_E-set"/>
</dbReference>
<dbReference type="RefSeq" id="WP_319842661.1">
    <property type="nucleotide sequence ID" value="NZ_JAXAFJ010000001.1"/>
</dbReference>
<dbReference type="PIRSF" id="PIRSF006337">
    <property type="entry name" value="Trehalose_TreZ"/>
    <property type="match status" value="1"/>
</dbReference>
<dbReference type="InterPro" id="IPR017853">
    <property type="entry name" value="GH"/>
</dbReference>
<comment type="similarity">
    <text evidence="3 14">Belongs to the glycosyl hydrolase 13 family.</text>
</comment>
<evidence type="ECO:0000259" key="15">
    <source>
        <dbReference type="SMART" id="SM00642"/>
    </source>
</evidence>
<reference evidence="16 17" key="1">
    <citation type="submission" date="2023-11" db="EMBL/GenBank/DDBJ databases">
        <authorList>
            <person name="Bao R."/>
        </authorList>
    </citation>
    <scope>NUCLEOTIDE SEQUENCE [LARGE SCALE GENOMIC DNA]</scope>
    <source>
        <strain evidence="16 17">PJ23</strain>
    </source>
</reference>
<evidence type="ECO:0000256" key="4">
    <source>
        <dbReference type="ARBA" id="ARBA00012268"/>
    </source>
</evidence>
<comment type="caution">
    <text evidence="16">The sequence shown here is derived from an EMBL/GenBank/DDBJ whole genome shotgun (WGS) entry which is preliminary data.</text>
</comment>
<keyword evidence="7 14" id="KW-0378">Hydrolase</keyword>
<accession>A0ABU4RKF3</accession>
<dbReference type="PANTHER" id="PTHR43651">
    <property type="entry name" value="1,4-ALPHA-GLUCAN-BRANCHING ENZYME"/>
    <property type="match status" value="1"/>
</dbReference>
<evidence type="ECO:0000256" key="7">
    <source>
        <dbReference type="ARBA" id="ARBA00022801"/>
    </source>
</evidence>
<dbReference type="PANTHER" id="PTHR43651:SF11">
    <property type="entry name" value="MALTO-OLIGOSYLTREHALOSE TREHALOHYDROLASE"/>
    <property type="match status" value="1"/>
</dbReference>
<comment type="pathway">
    <text evidence="2 14">Glycan biosynthesis; trehalose biosynthesis.</text>
</comment>
<feature type="domain" description="Glycosyl hydrolase family 13 catalytic" evidence="15">
    <location>
        <begin position="115"/>
        <end position="467"/>
    </location>
</feature>
<dbReference type="InterPro" id="IPR013783">
    <property type="entry name" value="Ig-like_fold"/>
</dbReference>
<dbReference type="InterPro" id="IPR022567">
    <property type="entry name" value="DUF3459"/>
</dbReference>
<dbReference type="NCBIfam" id="TIGR02402">
    <property type="entry name" value="trehalose_TreZ"/>
    <property type="match status" value="1"/>
</dbReference>